<dbReference type="Gene3D" id="3.20.20.80">
    <property type="entry name" value="Glycosidases"/>
    <property type="match status" value="1"/>
</dbReference>
<dbReference type="GO" id="GO:0000272">
    <property type="term" value="P:polysaccharide catabolic process"/>
    <property type="evidence" value="ECO:0007669"/>
    <property type="project" value="InterPro"/>
</dbReference>
<keyword evidence="4" id="KW-0732">Signal</keyword>
<evidence type="ECO:0000256" key="4">
    <source>
        <dbReference type="SAM" id="SignalP"/>
    </source>
</evidence>
<dbReference type="AlphaFoldDB" id="B4D607"/>
<comment type="caution">
    <text evidence="6">The sequence shown here is derived from an EMBL/GenBank/DDBJ whole genome shotgun (WGS) entry which is preliminary data.</text>
</comment>
<protein>
    <recommendedName>
        <fullName evidence="5">Glycoside hydrolase family 5 domain-containing protein</fullName>
    </recommendedName>
</protein>
<dbReference type="EMBL" id="ABVL01000014">
    <property type="protein sequence ID" value="EDY18210.1"/>
    <property type="molecule type" value="Genomic_DNA"/>
</dbReference>
<reference evidence="6 7" key="1">
    <citation type="journal article" date="2011" name="J. Bacteriol.">
        <title>Genome sequence of Chthoniobacter flavus Ellin428, an aerobic heterotrophic soil bacterium.</title>
        <authorList>
            <person name="Kant R."/>
            <person name="van Passel M.W."/>
            <person name="Palva A."/>
            <person name="Lucas S."/>
            <person name="Lapidus A."/>
            <person name="Glavina Del Rio T."/>
            <person name="Dalin E."/>
            <person name="Tice H."/>
            <person name="Bruce D."/>
            <person name="Goodwin L."/>
            <person name="Pitluck S."/>
            <person name="Larimer F.W."/>
            <person name="Land M.L."/>
            <person name="Hauser L."/>
            <person name="Sangwan P."/>
            <person name="de Vos W.M."/>
            <person name="Janssen P.H."/>
            <person name="Smidt H."/>
        </authorList>
    </citation>
    <scope>NUCLEOTIDE SEQUENCE [LARGE SCALE GENOMIC DNA]</scope>
    <source>
        <strain evidence="6 7">Ellin428</strain>
    </source>
</reference>
<dbReference type="STRING" id="497964.CfE428DRAFT_4346"/>
<dbReference type="InParanoid" id="B4D607"/>
<feature type="chain" id="PRO_5002802849" description="Glycoside hydrolase family 5 domain-containing protein" evidence="4">
    <location>
        <begin position="22"/>
        <end position="369"/>
    </location>
</feature>
<keyword evidence="7" id="KW-1185">Reference proteome</keyword>
<feature type="signal peptide" evidence="4">
    <location>
        <begin position="1"/>
        <end position="21"/>
    </location>
</feature>
<dbReference type="RefSeq" id="WP_006981670.1">
    <property type="nucleotide sequence ID" value="NZ_ABVL01000014.1"/>
</dbReference>
<dbReference type="InterPro" id="IPR017853">
    <property type="entry name" value="GH"/>
</dbReference>
<keyword evidence="1 3" id="KW-0378">Hydrolase</keyword>
<organism evidence="6 7">
    <name type="scientific">Chthoniobacter flavus Ellin428</name>
    <dbReference type="NCBI Taxonomy" id="497964"/>
    <lineage>
        <taxon>Bacteria</taxon>
        <taxon>Pseudomonadati</taxon>
        <taxon>Verrucomicrobiota</taxon>
        <taxon>Spartobacteria</taxon>
        <taxon>Chthoniobacterales</taxon>
        <taxon>Chthoniobacteraceae</taxon>
        <taxon>Chthoniobacter</taxon>
    </lineage>
</organism>
<dbReference type="eggNOG" id="COG2730">
    <property type="taxonomic scope" value="Bacteria"/>
</dbReference>
<dbReference type="GO" id="GO:0004553">
    <property type="term" value="F:hydrolase activity, hydrolyzing O-glycosyl compounds"/>
    <property type="evidence" value="ECO:0007669"/>
    <property type="project" value="InterPro"/>
</dbReference>
<accession>B4D607</accession>
<name>B4D607_9BACT</name>
<sequence>MTRRFLLVLVLLGMCATGCRAADLPRVVVAEDKRGFILEGTQQAFHPWGMNYGNDGRLMEDFWDTDWQTLANDFQKLREMGANVVRVHLQFGKYMRSPTEADRHGLAQFARLLRLAEATGLRLDVTGLACYRPADTPGWYDALDEPARWAAQARFWKAIAEVGATSTAVFCYDLINEPLSPGGKREPGQWRSGSSLGGYDFLQCIALDPAGRKREDIPVAWIRQMSAAIRPADAHALITVGSLPWSRQWHFLSGFLPEKIAPELDFLCVHIYPDAKLPDEAMECLQHFAVGKPVVIEETFPLSCGVPQLEKFLRDSRELACGWIGHYDGQSLTEIDALEKAGKMTAKEAAYREWLRLFVKLTPGFSAGN</sequence>
<evidence type="ECO:0000256" key="3">
    <source>
        <dbReference type="RuleBase" id="RU361153"/>
    </source>
</evidence>
<evidence type="ECO:0000256" key="2">
    <source>
        <dbReference type="ARBA" id="ARBA00023295"/>
    </source>
</evidence>
<evidence type="ECO:0000313" key="6">
    <source>
        <dbReference type="EMBL" id="EDY18210.1"/>
    </source>
</evidence>
<evidence type="ECO:0000313" key="7">
    <source>
        <dbReference type="Proteomes" id="UP000005824"/>
    </source>
</evidence>
<feature type="domain" description="Glycoside hydrolase family 5" evidence="5">
    <location>
        <begin position="59"/>
        <end position="276"/>
    </location>
</feature>
<dbReference type="InterPro" id="IPR001547">
    <property type="entry name" value="Glyco_hydro_5"/>
</dbReference>
<dbReference type="Proteomes" id="UP000005824">
    <property type="component" value="Unassembled WGS sequence"/>
</dbReference>
<evidence type="ECO:0000256" key="1">
    <source>
        <dbReference type="ARBA" id="ARBA00022801"/>
    </source>
</evidence>
<gene>
    <name evidence="6" type="ORF">CfE428DRAFT_4346</name>
</gene>
<evidence type="ECO:0000259" key="5">
    <source>
        <dbReference type="Pfam" id="PF00150"/>
    </source>
</evidence>
<dbReference type="SUPFAM" id="SSF51445">
    <property type="entry name" value="(Trans)glycosidases"/>
    <property type="match status" value="1"/>
</dbReference>
<comment type="similarity">
    <text evidence="3">Belongs to the glycosyl hydrolase 5 (cellulase A) family.</text>
</comment>
<dbReference type="Pfam" id="PF00150">
    <property type="entry name" value="Cellulase"/>
    <property type="match status" value="1"/>
</dbReference>
<keyword evidence="2 3" id="KW-0326">Glycosidase</keyword>
<proteinExistence type="inferred from homology"/>